<reference evidence="8" key="1">
    <citation type="submission" date="2014-12" db="EMBL/GenBank/DDBJ databases">
        <title>Insight into the proteome of Arion vulgaris.</title>
        <authorList>
            <person name="Aradska J."/>
            <person name="Bulat T."/>
            <person name="Smidak R."/>
            <person name="Sarate P."/>
            <person name="Gangsoo J."/>
            <person name="Sialana F."/>
            <person name="Bilban M."/>
            <person name="Lubec G."/>
        </authorList>
    </citation>
    <scope>NUCLEOTIDE SEQUENCE</scope>
    <source>
        <tissue evidence="8">Skin</tissue>
    </source>
</reference>
<gene>
    <name evidence="8" type="primary">ORF105479</name>
</gene>
<evidence type="ECO:0000313" key="8">
    <source>
        <dbReference type="EMBL" id="CEK77563.1"/>
    </source>
</evidence>
<organism evidence="8">
    <name type="scientific">Arion vulgaris</name>
    <dbReference type="NCBI Taxonomy" id="1028688"/>
    <lineage>
        <taxon>Eukaryota</taxon>
        <taxon>Metazoa</taxon>
        <taxon>Spiralia</taxon>
        <taxon>Lophotrochozoa</taxon>
        <taxon>Mollusca</taxon>
        <taxon>Gastropoda</taxon>
        <taxon>Heterobranchia</taxon>
        <taxon>Euthyneura</taxon>
        <taxon>Panpulmonata</taxon>
        <taxon>Eupulmonata</taxon>
        <taxon>Stylommatophora</taxon>
        <taxon>Helicina</taxon>
        <taxon>Arionoidea</taxon>
        <taxon>Arionidae</taxon>
        <taxon>Arion</taxon>
    </lineage>
</organism>
<dbReference type="PANTHER" id="PTHR13224">
    <property type="entry name" value="THYROID HORMONE RECEPTOR-ASSOCIATED PROTEIN-RELATED"/>
    <property type="match status" value="1"/>
</dbReference>
<protein>
    <recommendedName>
        <fullName evidence="7">Mediator complex subunit 16 C-terminal domain-containing protein</fullName>
    </recommendedName>
</protein>
<proteinExistence type="inferred from homology"/>
<dbReference type="GO" id="GO:0045893">
    <property type="term" value="P:positive regulation of DNA-templated transcription"/>
    <property type="evidence" value="ECO:0007669"/>
    <property type="project" value="TreeGrafter"/>
</dbReference>
<evidence type="ECO:0000259" key="7">
    <source>
        <dbReference type="Pfam" id="PF20719"/>
    </source>
</evidence>
<dbReference type="InterPro" id="IPR048339">
    <property type="entry name" value="Mediator_Med16_C"/>
</dbReference>
<evidence type="ECO:0000256" key="5">
    <source>
        <dbReference type="ARBA" id="ARBA00023163"/>
    </source>
</evidence>
<evidence type="ECO:0000256" key="6">
    <source>
        <dbReference type="ARBA" id="ARBA00023242"/>
    </source>
</evidence>
<evidence type="ECO:0000256" key="2">
    <source>
        <dbReference type="ARBA" id="ARBA00006543"/>
    </source>
</evidence>
<dbReference type="EMBL" id="HACG01030698">
    <property type="protein sequence ID" value="CEK77563.1"/>
    <property type="molecule type" value="Transcribed_RNA"/>
</dbReference>
<dbReference type="PANTHER" id="PTHR13224:SF6">
    <property type="entry name" value="MEDIATOR OF RNA POLYMERASE II TRANSCRIPTION SUBUNIT 16"/>
    <property type="match status" value="1"/>
</dbReference>
<feature type="domain" description="Mediator complex subunit 16 C-terminal" evidence="7">
    <location>
        <begin position="55"/>
        <end position="116"/>
    </location>
</feature>
<keyword evidence="6" id="KW-0539">Nucleus</keyword>
<accession>A0A0B7A9X1</accession>
<comment type="similarity">
    <text evidence="2">Belongs to the Mediator complex subunit 16 family.</text>
</comment>
<evidence type="ECO:0000256" key="3">
    <source>
        <dbReference type="ARBA" id="ARBA00023015"/>
    </source>
</evidence>
<evidence type="ECO:0000256" key="1">
    <source>
        <dbReference type="ARBA" id="ARBA00004123"/>
    </source>
</evidence>
<comment type="subcellular location">
    <subcellularLocation>
        <location evidence="1">Nucleus</location>
    </subcellularLocation>
</comment>
<evidence type="ECO:0000256" key="4">
    <source>
        <dbReference type="ARBA" id="ARBA00023159"/>
    </source>
</evidence>
<name>A0A0B7A9X1_9EUPU</name>
<keyword evidence="4" id="KW-0010">Activator</keyword>
<dbReference type="AlphaFoldDB" id="A0A0B7A9X1"/>
<dbReference type="GO" id="GO:0016592">
    <property type="term" value="C:mediator complex"/>
    <property type="evidence" value="ECO:0007669"/>
    <property type="project" value="TreeGrafter"/>
</dbReference>
<keyword evidence="5" id="KW-0804">Transcription</keyword>
<sequence length="129" mass="15173">MLLPNFKKTYGEEMTCYLAFSQPFPINYQFSVEPDFLFNPRYSHRVFPFDLCLHAEQKYDTVRQTQLGVCPKEPLRECVRCCALSLRRKPSATKSPLLRAWELRFVKSCLCGGHWKLQQLIPEPQLDKN</sequence>
<dbReference type="InterPro" id="IPR048338">
    <property type="entry name" value="Mediator_Med16"/>
</dbReference>
<keyword evidence="3" id="KW-0805">Transcription regulation</keyword>
<dbReference type="Pfam" id="PF20719">
    <property type="entry name" value="Med16_C"/>
    <property type="match status" value="1"/>
</dbReference>